<dbReference type="EMBL" id="CP002877">
    <property type="protein sequence ID" value="AEI77305.1"/>
    <property type="molecule type" value="Genomic_DNA"/>
</dbReference>
<dbReference type="InterPro" id="IPR001763">
    <property type="entry name" value="Rhodanese-like_dom"/>
</dbReference>
<dbReference type="HOGENOM" id="CLU_2259073_0_0_4"/>
<evidence type="ECO:0000259" key="1">
    <source>
        <dbReference type="PROSITE" id="PS50206"/>
    </source>
</evidence>
<dbReference type="Proteomes" id="UP000006798">
    <property type="component" value="Chromosome 1"/>
</dbReference>
<dbReference type="KEGG" id="cnc:CNE_1c19650"/>
<proteinExistence type="predicted"/>
<reference evidence="2 3" key="1">
    <citation type="journal article" date="2011" name="J. Bacteriol.">
        <title>Complete genome sequence of the type strain Cupriavidus necator N-1.</title>
        <authorList>
            <person name="Poehlein A."/>
            <person name="Kusian B."/>
            <person name="Friedrich B."/>
            <person name="Daniel R."/>
            <person name="Bowien B."/>
        </authorList>
    </citation>
    <scope>NUCLEOTIDE SEQUENCE [LARGE SCALE GENOMIC DNA]</scope>
    <source>
        <strain evidence="3">ATCC 43291 / DSM 13513 / CCUG 52238 / LMG 8453 / N-1</strain>
    </source>
</reference>
<protein>
    <submittedName>
        <fullName evidence="2">Rhodanese domain-containing protein</fullName>
    </submittedName>
</protein>
<feature type="domain" description="Rhodanese" evidence="1">
    <location>
        <begin position="18"/>
        <end position="45"/>
    </location>
</feature>
<accession>G0EXU8</accession>
<organism evidence="2 3">
    <name type="scientific">Cupriavidus necator (strain ATCC 43291 / DSM 13513 / CCUG 52238 / LMG 8453 / N-1)</name>
    <name type="common">Ralstonia eutropha</name>
    <dbReference type="NCBI Taxonomy" id="1042878"/>
    <lineage>
        <taxon>Bacteria</taxon>
        <taxon>Pseudomonadati</taxon>
        <taxon>Pseudomonadota</taxon>
        <taxon>Betaproteobacteria</taxon>
        <taxon>Burkholderiales</taxon>
        <taxon>Burkholderiaceae</taxon>
        <taxon>Cupriavidus</taxon>
    </lineage>
</organism>
<dbReference type="SUPFAM" id="SSF52821">
    <property type="entry name" value="Rhodanese/Cell cycle control phosphatase"/>
    <property type="match status" value="1"/>
</dbReference>
<gene>
    <name evidence="2" type="ordered locus">CNE_1c19650</name>
</gene>
<evidence type="ECO:0000313" key="3">
    <source>
        <dbReference type="Proteomes" id="UP000006798"/>
    </source>
</evidence>
<dbReference type="AlphaFoldDB" id="G0EXU8"/>
<evidence type="ECO:0000313" key="2">
    <source>
        <dbReference type="EMBL" id="AEI77305.1"/>
    </source>
</evidence>
<dbReference type="InterPro" id="IPR036873">
    <property type="entry name" value="Rhodanese-like_dom_sf"/>
</dbReference>
<name>G0EXU8_CUPNN</name>
<sequence>MVLIASEPDIAILAGGDLLEAGYRHVYHTDNGYATWQSAGLPQAAALEPLPAKARIDYLFFVHDRHEGNRDAARAYLAWETGLIAQCAPDELGVFRIAASGRD</sequence>
<dbReference type="PROSITE" id="PS50206">
    <property type="entry name" value="RHODANESE_3"/>
    <property type="match status" value="1"/>
</dbReference>